<keyword evidence="5 14" id="KW-0812">Transmembrane</keyword>
<dbReference type="CTD" id="4509"/>
<evidence type="ECO:0000256" key="15">
    <source>
        <dbReference type="SAM" id="Phobius"/>
    </source>
</evidence>
<proteinExistence type="inferred from homology"/>
<dbReference type="PANTHER" id="PTHR39937">
    <property type="entry name" value="ATP SYNTHASE PROTEIN 8"/>
    <property type="match status" value="1"/>
</dbReference>
<keyword evidence="8 14" id="KW-0406">Ion transport</keyword>
<keyword evidence="9 14" id="KW-0496">Mitochondrion</keyword>
<evidence type="ECO:0000256" key="5">
    <source>
        <dbReference type="ARBA" id="ARBA00022692"/>
    </source>
</evidence>
<name>A0A0H4SMI7_9TELE</name>
<dbReference type="Pfam" id="PF00895">
    <property type="entry name" value="ATP-synt_8"/>
    <property type="match status" value="1"/>
</dbReference>
<dbReference type="RefSeq" id="YP_010735536.1">
    <property type="nucleotide sequence ID" value="NC_072956.1"/>
</dbReference>
<feature type="transmembrane region" description="Helical" evidence="15">
    <location>
        <begin position="6"/>
        <end position="24"/>
    </location>
</feature>
<accession>A0A0H4SMI7</accession>
<keyword evidence="3 14" id="KW-0813">Transport</keyword>
<dbReference type="GeneID" id="79584100"/>
<sequence>MPQLLPLPWFATLLFAWMVFLIFFPKKVTAHTFPYQPSSLKVKKLEMASWSWPWV</sequence>
<dbReference type="GO" id="GO:0015986">
    <property type="term" value="P:proton motive force-driven ATP synthesis"/>
    <property type="evidence" value="ECO:0007669"/>
    <property type="project" value="InterPro"/>
</dbReference>
<dbReference type="PANTHER" id="PTHR39937:SF1">
    <property type="entry name" value="ATP SYNTHASE PROTEIN 8"/>
    <property type="match status" value="1"/>
</dbReference>
<evidence type="ECO:0000256" key="2">
    <source>
        <dbReference type="ARBA" id="ARBA00008892"/>
    </source>
</evidence>
<evidence type="ECO:0000256" key="7">
    <source>
        <dbReference type="ARBA" id="ARBA00022989"/>
    </source>
</evidence>
<evidence type="ECO:0000256" key="6">
    <source>
        <dbReference type="ARBA" id="ARBA00022781"/>
    </source>
</evidence>
<keyword evidence="4 14" id="KW-0138">CF(0)</keyword>
<evidence type="ECO:0000256" key="3">
    <source>
        <dbReference type="ARBA" id="ARBA00022448"/>
    </source>
</evidence>
<keyword evidence="11" id="KW-0066">ATP synthesis</keyword>
<evidence type="ECO:0000256" key="9">
    <source>
        <dbReference type="ARBA" id="ARBA00023128"/>
    </source>
</evidence>
<dbReference type="InterPro" id="IPR050635">
    <property type="entry name" value="ATPase_protein_8"/>
</dbReference>
<comment type="similarity">
    <text evidence="2 14">Belongs to the ATPase protein 8 family.</text>
</comment>
<evidence type="ECO:0000256" key="8">
    <source>
        <dbReference type="ARBA" id="ARBA00023065"/>
    </source>
</evidence>
<geneLocation type="mitochondrion" evidence="16"/>
<comment type="function">
    <text evidence="12">Subunit 8, of the mitochondrial membrane ATP synthase complex (F(1)F(0) ATP synthase or Complex V) that produces ATP from ADP in the presence of a proton gradient across the membrane which is generated by electron transport complexes of the respiratory chain. ATP synthase complex consist of a soluble F(1) head domain - the catalytic core - and a membrane F(1) domain - the membrane proton channel. These two domains are linked by a central stalk rotating inside the F(1) region and a stationary peripheral stalk. During catalysis, ATP synthesis in the catalytic domain of F(1) is coupled via a rotary mechanism of the central stalk subunits to proton translocation. In vivo, can only synthesize ATP although its ATP hydrolase activity can be activated artificially in vitro. Part of the complex F(0) domain.</text>
</comment>
<reference evidence="16" key="1">
    <citation type="submission" date="2015-01" db="EMBL/GenBank/DDBJ databases">
        <authorList>
            <person name="Zhang G."/>
            <person name="Chen M."/>
            <person name="Luo J."/>
            <person name="Chen G."/>
        </authorList>
    </citation>
    <scope>NUCLEOTIDE SEQUENCE</scope>
</reference>
<comment type="subcellular location">
    <subcellularLocation>
        <location evidence="1 14">Mitochondrion membrane</location>
        <topology evidence="1 14">Single-pass membrane protein</topology>
    </subcellularLocation>
</comment>
<gene>
    <name evidence="16" type="primary">ATP8</name>
</gene>
<comment type="subunit">
    <text evidence="13">Component of the ATP synthase complex composed at least of ATP5F1A/subunit alpha, ATP5F1B/subunit beta, ATP5MC1/subunit c (homooctomer), MT-ATP6/subunit a, MT-ATP8/subunit 8, ATP5ME/subunit e, ATP5MF/subunit f, ATP5MG/subunit g, ATP5MK/subunit k, ATP5MJ/subunit j, ATP5F1C/subunit gamma, ATP5F1D/subunit delta, ATP5F1E/subunit epsilon, ATP5PF/subunit F6, ATP5PB/subunit b, ATP5PD/subunit d, ATP5PO/subunit OSCP. ATP synthase complex consists of a soluble F(1) head domain (subunits alpha(3) and beta(3)) - the catalytic core - and a membrane F(0) domain - the membrane proton channel (subunits c, a, 8, e, f, g, k and j). These two domains are linked by a central stalk (subunits gamma, delta, and epsilon) rotating inside the F1 region and a stationary peripheral stalk (subunits F6, b, d, and OSCP).</text>
</comment>
<keyword evidence="7 15" id="KW-1133">Transmembrane helix</keyword>
<dbReference type="GO" id="GO:0015078">
    <property type="term" value="F:proton transmembrane transporter activity"/>
    <property type="evidence" value="ECO:0007669"/>
    <property type="project" value="InterPro"/>
</dbReference>
<keyword evidence="6 14" id="KW-0375">Hydrogen ion transport</keyword>
<evidence type="ECO:0000256" key="4">
    <source>
        <dbReference type="ARBA" id="ARBA00022547"/>
    </source>
</evidence>
<dbReference type="InterPro" id="IPR001421">
    <property type="entry name" value="ATP8_metazoa"/>
</dbReference>
<protein>
    <recommendedName>
        <fullName evidence="14">ATP synthase complex subunit 8</fullName>
    </recommendedName>
</protein>
<dbReference type="EMBL" id="KP684520">
    <property type="protein sequence ID" value="AKP95092.1"/>
    <property type="molecule type" value="Genomic_DNA"/>
</dbReference>
<dbReference type="GO" id="GO:0045259">
    <property type="term" value="C:proton-transporting ATP synthase complex"/>
    <property type="evidence" value="ECO:0007669"/>
    <property type="project" value="UniProtKB-KW"/>
</dbReference>
<evidence type="ECO:0000313" key="16">
    <source>
        <dbReference type="EMBL" id="AKP95092.1"/>
    </source>
</evidence>
<organism evidence="16">
    <name type="scientific">Epinephelus polyphekadion</name>
    <dbReference type="NCBI Taxonomy" id="241181"/>
    <lineage>
        <taxon>Eukaryota</taxon>
        <taxon>Metazoa</taxon>
        <taxon>Chordata</taxon>
        <taxon>Craniata</taxon>
        <taxon>Vertebrata</taxon>
        <taxon>Euteleostomi</taxon>
        <taxon>Actinopterygii</taxon>
        <taxon>Neopterygii</taxon>
        <taxon>Teleostei</taxon>
        <taxon>Neoteleostei</taxon>
        <taxon>Acanthomorphata</taxon>
        <taxon>Eupercaria</taxon>
        <taxon>Perciformes</taxon>
        <taxon>Serranoidei</taxon>
        <taxon>Serranidae</taxon>
        <taxon>Epinephelinae</taxon>
        <taxon>Epinephelini</taxon>
        <taxon>Epinephelus</taxon>
    </lineage>
</organism>
<keyword evidence="10 15" id="KW-0472">Membrane</keyword>
<evidence type="ECO:0000256" key="13">
    <source>
        <dbReference type="ARBA" id="ARBA00064647"/>
    </source>
</evidence>
<evidence type="ECO:0000256" key="11">
    <source>
        <dbReference type="ARBA" id="ARBA00023310"/>
    </source>
</evidence>
<dbReference type="AlphaFoldDB" id="A0A0H4SMI7"/>
<evidence type="ECO:0000256" key="14">
    <source>
        <dbReference type="RuleBase" id="RU003661"/>
    </source>
</evidence>
<dbReference type="GO" id="GO:0031966">
    <property type="term" value="C:mitochondrial membrane"/>
    <property type="evidence" value="ECO:0007669"/>
    <property type="project" value="UniProtKB-SubCell"/>
</dbReference>
<evidence type="ECO:0000256" key="1">
    <source>
        <dbReference type="ARBA" id="ARBA00004304"/>
    </source>
</evidence>
<evidence type="ECO:0000256" key="12">
    <source>
        <dbReference type="ARBA" id="ARBA00053067"/>
    </source>
</evidence>
<evidence type="ECO:0000256" key="10">
    <source>
        <dbReference type="ARBA" id="ARBA00023136"/>
    </source>
</evidence>